<dbReference type="EMBL" id="JBHSAM010000036">
    <property type="protein sequence ID" value="MFC4103923.1"/>
    <property type="molecule type" value="Genomic_DNA"/>
</dbReference>
<dbReference type="Proteomes" id="UP001595715">
    <property type="component" value="Unassembled WGS sequence"/>
</dbReference>
<accession>A0ABV8KCZ5</accession>
<gene>
    <name evidence="1" type="ORF">ACFOZ8_30325</name>
</gene>
<keyword evidence="2" id="KW-1185">Reference proteome</keyword>
<proteinExistence type="predicted"/>
<name>A0ABV8KCZ5_9BACL</name>
<evidence type="ECO:0000313" key="1">
    <source>
        <dbReference type="EMBL" id="MFC4103923.1"/>
    </source>
</evidence>
<reference evidence="2" key="1">
    <citation type="journal article" date="2019" name="Int. J. Syst. Evol. Microbiol.">
        <title>The Global Catalogue of Microorganisms (GCM) 10K type strain sequencing project: providing services to taxonomists for standard genome sequencing and annotation.</title>
        <authorList>
            <consortium name="The Broad Institute Genomics Platform"/>
            <consortium name="The Broad Institute Genome Sequencing Center for Infectious Disease"/>
            <person name="Wu L."/>
            <person name="Ma J."/>
        </authorList>
    </citation>
    <scope>NUCLEOTIDE SEQUENCE [LARGE SCALE GENOMIC DNA]</scope>
    <source>
        <strain evidence="2">IBRC-M 10987</strain>
    </source>
</reference>
<sequence length="104" mass="11494">MNNVMIGASGGDCSAPNEEASCKRIELLRPVERLCYEIAHYLLGNAKDAAAASEEALLALYQQPLFVRTSDEERRRMAREEAIRCSLALSCCLQHKEPVSPTLV</sequence>
<evidence type="ECO:0000313" key="2">
    <source>
        <dbReference type="Proteomes" id="UP001595715"/>
    </source>
</evidence>
<protein>
    <submittedName>
        <fullName evidence="1">Uncharacterized protein</fullName>
    </submittedName>
</protein>
<comment type="caution">
    <text evidence="1">The sequence shown here is derived from an EMBL/GenBank/DDBJ whole genome shotgun (WGS) entry which is preliminary data.</text>
</comment>
<dbReference type="RefSeq" id="WP_377722474.1">
    <property type="nucleotide sequence ID" value="NZ_JBHSAM010000036.1"/>
</dbReference>
<organism evidence="1 2">
    <name type="scientific">Paenibacillus xanthanilyticus</name>
    <dbReference type="NCBI Taxonomy" id="1783531"/>
    <lineage>
        <taxon>Bacteria</taxon>
        <taxon>Bacillati</taxon>
        <taxon>Bacillota</taxon>
        <taxon>Bacilli</taxon>
        <taxon>Bacillales</taxon>
        <taxon>Paenibacillaceae</taxon>
        <taxon>Paenibacillus</taxon>
    </lineage>
</organism>